<organism evidence="3 4">
    <name type="scientific">Microbacterium helvum</name>
    <dbReference type="NCBI Taxonomy" id="2773713"/>
    <lineage>
        <taxon>Bacteria</taxon>
        <taxon>Bacillati</taxon>
        <taxon>Actinomycetota</taxon>
        <taxon>Actinomycetes</taxon>
        <taxon>Micrococcales</taxon>
        <taxon>Microbacteriaceae</taxon>
        <taxon>Microbacterium</taxon>
    </lineage>
</organism>
<feature type="region of interest" description="Disordered" evidence="1">
    <location>
        <begin position="80"/>
        <end position="112"/>
    </location>
</feature>
<keyword evidence="2" id="KW-0812">Transmembrane</keyword>
<sequence length="112" mass="11770">MHHAIAAFVSTALVGAAASPTPTPSPTAPVDPDLVTPGVVGFLATAFVAIAVILLVWDMMRRIRRGRVRADIREELDAEQQAARAAAATETDDDQIDAAGDDVGEDPKRPRG</sequence>
<keyword evidence="2" id="KW-0472">Membrane</keyword>
<proteinExistence type="predicted"/>
<accession>A0ABR8NP26</accession>
<reference evidence="3 4" key="1">
    <citation type="submission" date="2020-09" db="EMBL/GenBank/DDBJ databases">
        <title>Isolation and identification of active actinomycetes.</title>
        <authorList>
            <person name="Li X."/>
        </authorList>
    </citation>
    <scope>NUCLEOTIDE SEQUENCE [LARGE SCALE GENOMIC DNA]</scope>
    <source>
        <strain evidence="3 4">NEAU-LLC</strain>
    </source>
</reference>
<evidence type="ECO:0000313" key="4">
    <source>
        <dbReference type="Proteomes" id="UP000598426"/>
    </source>
</evidence>
<feature type="transmembrane region" description="Helical" evidence="2">
    <location>
        <begin position="34"/>
        <end position="57"/>
    </location>
</feature>
<evidence type="ECO:0000256" key="1">
    <source>
        <dbReference type="SAM" id="MobiDB-lite"/>
    </source>
</evidence>
<feature type="compositionally biased region" description="Low complexity" evidence="1">
    <location>
        <begin position="80"/>
        <end position="89"/>
    </location>
</feature>
<name>A0ABR8NP26_9MICO</name>
<evidence type="ECO:0000256" key="2">
    <source>
        <dbReference type="SAM" id="Phobius"/>
    </source>
</evidence>
<keyword evidence="2" id="KW-1133">Transmembrane helix</keyword>
<dbReference type="RefSeq" id="WP_191171991.1">
    <property type="nucleotide sequence ID" value="NZ_JACXZS010000007.1"/>
</dbReference>
<protein>
    <submittedName>
        <fullName evidence="3">Uncharacterized protein</fullName>
    </submittedName>
</protein>
<feature type="compositionally biased region" description="Acidic residues" evidence="1">
    <location>
        <begin position="90"/>
        <end position="104"/>
    </location>
</feature>
<dbReference type="Proteomes" id="UP000598426">
    <property type="component" value="Unassembled WGS sequence"/>
</dbReference>
<dbReference type="EMBL" id="JACXZS010000007">
    <property type="protein sequence ID" value="MBD3942369.1"/>
    <property type="molecule type" value="Genomic_DNA"/>
</dbReference>
<comment type="caution">
    <text evidence="3">The sequence shown here is derived from an EMBL/GenBank/DDBJ whole genome shotgun (WGS) entry which is preliminary data.</text>
</comment>
<gene>
    <name evidence="3" type="ORF">IF188_11730</name>
</gene>
<keyword evidence="4" id="KW-1185">Reference proteome</keyword>
<evidence type="ECO:0000313" key="3">
    <source>
        <dbReference type="EMBL" id="MBD3942369.1"/>
    </source>
</evidence>